<gene>
    <name evidence="2" type="ORF">RFI_33762</name>
</gene>
<dbReference type="Proteomes" id="UP000023152">
    <property type="component" value="Unassembled WGS sequence"/>
</dbReference>
<dbReference type="InterPro" id="IPR044926">
    <property type="entry name" value="RGS_subdomain_2"/>
</dbReference>
<keyword evidence="3" id="KW-1185">Reference proteome</keyword>
<reference evidence="2 3" key="1">
    <citation type="journal article" date="2013" name="Curr. Biol.">
        <title>The Genome of the Foraminiferan Reticulomyxa filosa.</title>
        <authorList>
            <person name="Glockner G."/>
            <person name="Hulsmann N."/>
            <person name="Schleicher M."/>
            <person name="Noegel A.A."/>
            <person name="Eichinger L."/>
            <person name="Gallinger C."/>
            <person name="Pawlowski J."/>
            <person name="Sierra R."/>
            <person name="Euteneuer U."/>
            <person name="Pillet L."/>
            <person name="Moustafa A."/>
            <person name="Platzer M."/>
            <person name="Groth M."/>
            <person name="Szafranski K."/>
            <person name="Schliwa M."/>
        </authorList>
    </citation>
    <scope>NUCLEOTIDE SEQUENCE [LARGE SCALE GENOMIC DNA]</scope>
</reference>
<dbReference type="AlphaFoldDB" id="X6LNY3"/>
<evidence type="ECO:0000256" key="1">
    <source>
        <dbReference type="SAM" id="Phobius"/>
    </source>
</evidence>
<protein>
    <recommendedName>
        <fullName evidence="4">RGS domain-containing protein</fullName>
    </recommendedName>
</protein>
<dbReference type="InterPro" id="IPR036305">
    <property type="entry name" value="RGS_sf"/>
</dbReference>
<comment type="caution">
    <text evidence="2">The sequence shown here is derived from an EMBL/GenBank/DDBJ whole genome shotgun (WGS) entry which is preliminary data.</text>
</comment>
<evidence type="ECO:0000313" key="2">
    <source>
        <dbReference type="EMBL" id="ETO03638.1"/>
    </source>
</evidence>
<evidence type="ECO:0008006" key="4">
    <source>
        <dbReference type="Google" id="ProtNLM"/>
    </source>
</evidence>
<name>X6LNY3_RETFI</name>
<feature type="non-terminal residue" evidence="2">
    <location>
        <position position="1"/>
    </location>
</feature>
<dbReference type="EMBL" id="ASPP01032783">
    <property type="protein sequence ID" value="ETO03638.1"/>
    <property type="molecule type" value="Genomic_DNA"/>
</dbReference>
<dbReference type="Gene3D" id="1.10.167.10">
    <property type="entry name" value="Regulator of G-protein Signalling 4, domain 2"/>
    <property type="match status" value="1"/>
</dbReference>
<keyword evidence="1" id="KW-1133">Transmembrane helix</keyword>
<dbReference type="SUPFAM" id="SSF48097">
    <property type="entry name" value="Regulator of G-protein signaling, RGS"/>
    <property type="match status" value="1"/>
</dbReference>
<dbReference type="OrthoDB" id="196547at2759"/>
<keyword evidence="1" id="KW-0472">Membrane</keyword>
<organism evidence="2 3">
    <name type="scientific">Reticulomyxa filosa</name>
    <dbReference type="NCBI Taxonomy" id="46433"/>
    <lineage>
        <taxon>Eukaryota</taxon>
        <taxon>Sar</taxon>
        <taxon>Rhizaria</taxon>
        <taxon>Retaria</taxon>
        <taxon>Foraminifera</taxon>
        <taxon>Monothalamids</taxon>
        <taxon>Reticulomyxidae</taxon>
        <taxon>Reticulomyxa</taxon>
    </lineage>
</organism>
<evidence type="ECO:0000313" key="3">
    <source>
        <dbReference type="Proteomes" id="UP000023152"/>
    </source>
</evidence>
<accession>X6LNY3</accession>
<keyword evidence="1" id="KW-0812">Transmembrane</keyword>
<proteinExistence type="predicted"/>
<sequence>ITNTCPYFWYLSVFQPLFCIGDFGCIMSMTYSVFKLEKLLRFMKNYCGEIRHLSSFALYANDKQNATRHNLTIQRQIFKQAPPKQHNDEKDHYEKFFNHLGLEEFFLIFMVFLFSEFCQENLLGQQQSKKTTKKKLWSQCFQLLNLRNLKILWWSKMKTVKIYTIILPPEIVKSEIVFDTDLTPRQNFKFLVEKYVVSNAPYCLNLSYQQQSHILSNYKKKSGEELSLQEMCSMFDSCLRELLSLLRNSFGRFALTDMYKKMCTL</sequence>
<feature type="transmembrane region" description="Helical" evidence="1">
    <location>
        <begin position="13"/>
        <end position="34"/>
    </location>
</feature>